<proteinExistence type="predicted"/>
<feature type="transmembrane region" description="Helical" evidence="2">
    <location>
        <begin position="280"/>
        <end position="298"/>
    </location>
</feature>
<evidence type="ECO:0000313" key="7">
    <source>
        <dbReference type="Proteomes" id="UP000306740"/>
    </source>
</evidence>
<dbReference type="PANTHER" id="PTHR23028">
    <property type="entry name" value="ACETYLTRANSFERASE"/>
    <property type="match status" value="1"/>
</dbReference>
<evidence type="ECO:0000256" key="1">
    <source>
        <dbReference type="SAM" id="MobiDB-lite"/>
    </source>
</evidence>
<comment type="caution">
    <text evidence="5">The sequence shown here is derived from an EMBL/GenBank/DDBJ whole genome shotgun (WGS) entry which is preliminary data.</text>
</comment>
<keyword evidence="5" id="KW-0808">Transferase</keyword>
<reference evidence="5 7" key="1">
    <citation type="submission" date="2019-05" db="EMBL/GenBank/DDBJ databases">
        <title>Mumia sp. nov., isolated from the intestinal contents of plateau pika (Ochotona curzoniae) in the Qinghai-Tibet plateau of China.</title>
        <authorList>
            <person name="Tian Z."/>
        </authorList>
    </citation>
    <scope>NUCLEOTIDE SEQUENCE [LARGE SCALE GENOMIC DNA]</scope>
    <source>
        <strain evidence="7">527</strain>
        <strain evidence="5">Z527</strain>
    </source>
</reference>
<keyword evidence="2" id="KW-0472">Membrane</keyword>
<keyword evidence="2" id="KW-1133">Transmembrane helix</keyword>
<dbReference type="Pfam" id="PF19040">
    <property type="entry name" value="SGNH"/>
    <property type="match status" value="1"/>
</dbReference>
<dbReference type="GO" id="GO:0016020">
    <property type="term" value="C:membrane"/>
    <property type="evidence" value="ECO:0007669"/>
    <property type="project" value="TreeGrafter"/>
</dbReference>
<feature type="transmembrane region" description="Helical" evidence="2">
    <location>
        <begin position="55"/>
        <end position="75"/>
    </location>
</feature>
<dbReference type="OrthoDB" id="3404679at2"/>
<feature type="domain" description="SGNH" evidence="4">
    <location>
        <begin position="476"/>
        <end position="702"/>
    </location>
</feature>
<feature type="transmembrane region" description="Helical" evidence="2">
    <location>
        <begin position="169"/>
        <end position="187"/>
    </location>
</feature>
<sequence length="713" mass="77820">MLMMSATVQSRRASPAVGTPAPASSYVRPEIQGLRAIAVGLVVIFHLWPNRLPGGYLGVDVFFVISGYLITAHILRESDRTGRIALGAFWARRARRLLPAAYLVLGASLVAVFLWVPRMLWQQFVREIGAAALYVENWALAADAVDYLAADNVASPAQHYWTLSAEEQFYLVWPVLVIAALWCAPILSPRLGTRRQRITIFTTLATVTVASFAYSLHLTATDPATSYFVTTTRAWEFGAGALLAFVPVLAGRASLRALVSLLGLVTLTLCALRMDSSTPMPGTAAVWVVLGTVALLWAGHPSSVRWSPTHALAWRPAQFVGDISYSMYLWHWPLIVILPYATGSSLGTLDKVTIAVATILVSWATKVWVEDPVRTSARFGLRRSPVTFALVGVSAGALVAGCFVASTIVDRDNAARAEAAESLLKQHGSCFGAASRDPKLAESCPDPALDKVVIPDPSEVKKDHASYKRCNKHLRGKDFEGCPFGTPRRGLPHIAVVGDSHARALMPMFEILVDQGVLTAEMFAAPSCGWSTVPPAAGNPESRKIVCAEMKANLDKLLKAEPDRFDFIVTTGRASSQRASEEERIQGLLDVWEPALRAKTPIVAIRDNPEGGRRAEDDPNICLGDVGVERADECALSRKASVTDIYDPYEEAVERTKRTTYIDMTRWYCDEDECPVVIGGANVYRDSNHVTITYARTLAPYYRAHLRKAGLVD</sequence>
<keyword evidence="5" id="KW-0012">Acyltransferase</keyword>
<dbReference type="Proteomes" id="UP000306740">
    <property type="component" value="Unassembled WGS sequence"/>
</dbReference>
<protein>
    <submittedName>
        <fullName evidence="5">Acyltransferase</fullName>
    </submittedName>
</protein>
<dbReference type="InterPro" id="IPR050879">
    <property type="entry name" value="Acyltransferase_3"/>
</dbReference>
<keyword evidence="2" id="KW-0812">Transmembrane</keyword>
<gene>
    <name evidence="6" type="ORF">FHE65_05680</name>
    <name evidence="5" type="ORF">FHE65_06380</name>
</gene>
<dbReference type="AlphaFoldDB" id="A0A5C4MST0"/>
<dbReference type="GO" id="GO:0009103">
    <property type="term" value="P:lipopolysaccharide biosynthetic process"/>
    <property type="evidence" value="ECO:0007669"/>
    <property type="project" value="TreeGrafter"/>
</dbReference>
<dbReference type="GO" id="GO:0016747">
    <property type="term" value="F:acyltransferase activity, transferring groups other than amino-acyl groups"/>
    <property type="evidence" value="ECO:0007669"/>
    <property type="project" value="InterPro"/>
</dbReference>
<dbReference type="Pfam" id="PF01757">
    <property type="entry name" value="Acyl_transf_3"/>
    <property type="match status" value="1"/>
</dbReference>
<dbReference type="InterPro" id="IPR002656">
    <property type="entry name" value="Acyl_transf_3_dom"/>
</dbReference>
<feature type="transmembrane region" description="Helical" evidence="2">
    <location>
        <begin position="389"/>
        <end position="409"/>
    </location>
</feature>
<evidence type="ECO:0000313" key="5">
    <source>
        <dbReference type="EMBL" id="TNC48911.1"/>
    </source>
</evidence>
<feature type="compositionally biased region" description="Polar residues" evidence="1">
    <location>
        <begin position="1"/>
        <end position="12"/>
    </location>
</feature>
<dbReference type="InterPro" id="IPR043968">
    <property type="entry name" value="SGNH"/>
</dbReference>
<dbReference type="EMBL" id="VDFR01000031">
    <property type="protein sequence ID" value="TNC48911.1"/>
    <property type="molecule type" value="Genomic_DNA"/>
</dbReference>
<organism evidence="5 7">
    <name type="scientific">Mumia zhuanghuii</name>
    <dbReference type="NCBI Taxonomy" id="2585211"/>
    <lineage>
        <taxon>Bacteria</taxon>
        <taxon>Bacillati</taxon>
        <taxon>Actinomycetota</taxon>
        <taxon>Actinomycetes</taxon>
        <taxon>Propionibacteriales</taxon>
        <taxon>Nocardioidaceae</taxon>
        <taxon>Mumia</taxon>
    </lineage>
</organism>
<dbReference type="PANTHER" id="PTHR23028:SF53">
    <property type="entry name" value="ACYL_TRANSF_3 DOMAIN-CONTAINING PROTEIN"/>
    <property type="match status" value="1"/>
</dbReference>
<evidence type="ECO:0000256" key="2">
    <source>
        <dbReference type="SAM" id="Phobius"/>
    </source>
</evidence>
<feature type="region of interest" description="Disordered" evidence="1">
    <location>
        <begin position="1"/>
        <end position="22"/>
    </location>
</feature>
<name>A0A5C4MST0_9ACTN</name>
<evidence type="ECO:0000259" key="3">
    <source>
        <dbReference type="Pfam" id="PF01757"/>
    </source>
</evidence>
<feature type="domain" description="Acyltransferase 3" evidence="3">
    <location>
        <begin position="30"/>
        <end position="365"/>
    </location>
</feature>
<evidence type="ECO:0000313" key="6">
    <source>
        <dbReference type="EMBL" id="TNC49212.1"/>
    </source>
</evidence>
<accession>A0A5C4MST0</accession>
<dbReference type="EMBL" id="VDFR01000027">
    <property type="protein sequence ID" value="TNC49212.1"/>
    <property type="molecule type" value="Genomic_DNA"/>
</dbReference>
<feature type="transmembrane region" description="Helical" evidence="2">
    <location>
        <begin position="199"/>
        <end position="220"/>
    </location>
</feature>
<feature type="transmembrane region" description="Helical" evidence="2">
    <location>
        <begin position="257"/>
        <end position="274"/>
    </location>
</feature>
<feature type="transmembrane region" description="Helical" evidence="2">
    <location>
        <begin position="319"/>
        <end position="340"/>
    </location>
</feature>
<evidence type="ECO:0000259" key="4">
    <source>
        <dbReference type="Pfam" id="PF19040"/>
    </source>
</evidence>
<feature type="transmembrane region" description="Helical" evidence="2">
    <location>
        <begin position="96"/>
        <end position="116"/>
    </location>
</feature>